<dbReference type="InterPro" id="IPR002223">
    <property type="entry name" value="Kunitz_BPTI"/>
</dbReference>
<name>A0A9N9RBG1_9NEOP</name>
<keyword evidence="7" id="KW-1185">Reference proteome</keyword>
<dbReference type="SUPFAM" id="SSF57362">
    <property type="entry name" value="BPTI-like"/>
    <property type="match status" value="1"/>
</dbReference>
<evidence type="ECO:0000256" key="2">
    <source>
        <dbReference type="ARBA" id="ARBA00022900"/>
    </source>
</evidence>
<sequence>MKLSMFYSVFFILIGLVISESPRCMQPIDRGFCYASKPRYAYTREGGCQQFSYGGCGGNENNFETYEDCFKTCLIPR</sequence>
<feature type="signal peptide" evidence="4">
    <location>
        <begin position="1"/>
        <end position="19"/>
    </location>
</feature>
<accession>A0A9N9RBG1</accession>
<dbReference type="CDD" id="cd00109">
    <property type="entry name" value="Kunitz-type"/>
    <property type="match status" value="1"/>
</dbReference>
<dbReference type="Pfam" id="PF00014">
    <property type="entry name" value="Kunitz_BPTI"/>
    <property type="match status" value="1"/>
</dbReference>
<dbReference type="InterPro" id="IPR020901">
    <property type="entry name" value="Prtase_inh_Kunz-CS"/>
</dbReference>
<dbReference type="PRINTS" id="PR00759">
    <property type="entry name" value="BASICPTASE"/>
</dbReference>
<dbReference type="PANTHER" id="PTHR10083">
    <property type="entry name" value="KUNITZ-TYPE PROTEASE INHIBITOR-RELATED"/>
    <property type="match status" value="1"/>
</dbReference>
<evidence type="ECO:0000256" key="1">
    <source>
        <dbReference type="ARBA" id="ARBA00022690"/>
    </source>
</evidence>
<dbReference type="PROSITE" id="PS00280">
    <property type="entry name" value="BPTI_KUNITZ_1"/>
    <property type="match status" value="1"/>
</dbReference>
<dbReference type="InterPro" id="IPR050098">
    <property type="entry name" value="TFPI/VKTCI-like"/>
</dbReference>
<evidence type="ECO:0000256" key="4">
    <source>
        <dbReference type="SAM" id="SignalP"/>
    </source>
</evidence>
<gene>
    <name evidence="6" type="ORF">DIATSA_LOCUS11677</name>
</gene>
<dbReference type="SMART" id="SM00131">
    <property type="entry name" value="KU"/>
    <property type="match status" value="1"/>
</dbReference>
<keyword evidence="4" id="KW-0732">Signal</keyword>
<dbReference type="Proteomes" id="UP001153714">
    <property type="component" value="Chromosome 6"/>
</dbReference>
<evidence type="ECO:0000256" key="3">
    <source>
        <dbReference type="ARBA" id="ARBA00023157"/>
    </source>
</evidence>
<evidence type="ECO:0000259" key="5">
    <source>
        <dbReference type="PROSITE" id="PS50279"/>
    </source>
</evidence>
<evidence type="ECO:0000313" key="7">
    <source>
        <dbReference type="Proteomes" id="UP001153714"/>
    </source>
</evidence>
<dbReference type="EMBL" id="OU893337">
    <property type="protein sequence ID" value="CAG9794284.1"/>
    <property type="molecule type" value="Genomic_DNA"/>
</dbReference>
<proteinExistence type="predicted"/>
<evidence type="ECO:0000313" key="6">
    <source>
        <dbReference type="EMBL" id="CAG9794284.1"/>
    </source>
</evidence>
<dbReference type="InterPro" id="IPR036880">
    <property type="entry name" value="Kunitz_BPTI_sf"/>
</dbReference>
<protein>
    <recommendedName>
        <fullName evidence="5">BPTI/Kunitz inhibitor domain-containing protein</fullName>
    </recommendedName>
</protein>
<feature type="domain" description="BPTI/Kunitz inhibitor" evidence="5">
    <location>
        <begin position="24"/>
        <end position="73"/>
    </location>
</feature>
<dbReference type="PROSITE" id="PS50279">
    <property type="entry name" value="BPTI_KUNITZ_2"/>
    <property type="match status" value="1"/>
</dbReference>
<feature type="chain" id="PRO_5040446432" description="BPTI/Kunitz inhibitor domain-containing protein" evidence="4">
    <location>
        <begin position="20"/>
        <end position="77"/>
    </location>
</feature>
<organism evidence="6 7">
    <name type="scientific">Diatraea saccharalis</name>
    <name type="common">sugarcane borer</name>
    <dbReference type="NCBI Taxonomy" id="40085"/>
    <lineage>
        <taxon>Eukaryota</taxon>
        <taxon>Metazoa</taxon>
        <taxon>Ecdysozoa</taxon>
        <taxon>Arthropoda</taxon>
        <taxon>Hexapoda</taxon>
        <taxon>Insecta</taxon>
        <taxon>Pterygota</taxon>
        <taxon>Neoptera</taxon>
        <taxon>Endopterygota</taxon>
        <taxon>Lepidoptera</taxon>
        <taxon>Glossata</taxon>
        <taxon>Ditrysia</taxon>
        <taxon>Pyraloidea</taxon>
        <taxon>Crambidae</taxon>
        <taxon>Crambinae</taxon>
        <taxon>Diatraea</taxon>
    </lineage>
</organism>
<keyword evidence="2" id="KW-0722">Serine protease inhibitor</keyword>
<dbReference type="GO" id="GO:0005615">
    <property type="term" value="C:extracellular space"/>
    <property type="evidence" value="ECO:0007669"/>
    <property type="project" value="TreeGrafter"/>
</dbReference>
<dbReference type="OrthoDB" id="4473401at2759"/>
<dbReference type="FunFam" id="4.10.410.10:FF:000020">
    <property type="entry name" value="Collagen, type VI, alpha 3"/>
    <property type="match status" value="1"/>
</dbReference>
<reference evidence="6" key="2">
    <citation type="submission" date="2022-10" db="EMBL/GenBank/DDBJ databases">
        <authorList>
            <consortium name="ENA_rothamsted_submissions"/>
            <consortium name="culmorum"/>
            <person name="King R."/>
        </authorList>
    </citation>
    <scope>NUCLEOTIDE SEQUENCE</scope>
</reference>
<keyword evidence="3" id="KW-1015">Disulfide bond</keyword>
<dbReference type="Gene3D" id="4.10.410.10">
    <property type="entry name" value="Pancreatic trypsin inhibitor Kunitz domain"/>
    <property type="match status" value="1"/>
</dbReference>
<dbReference type="PANTHER" id="PTHR10083:SF374">
    <property type="entry name" value="BPTI_KUNITZ INHIBITOR DOMAIN-CONTAINING PROTEIN"/>
    <property type="match status" value="1"/>
</dbReference>
<keyword evidence="1" id="KW-0646">Protease inhibitor</keyword>
<dbReference type="GO" id="GO:0004867">
    <property type="term" value="F:serine-type endopeptidase inhibitor activity"/>
    <property type="evidence" value="ECO:0007669"/>
    <property type="project" value="UniProtKB-KW"/>
</dbReference>
<reference evidence="6" key="1">
    <citation type="submission" date="2021-12" db="EMBL/GenBank/DDBJ databases">
        <authorList>
            <person name="King R."/>
        </authorList>
    </citation>
    <scope>NUCLEOTIDE SEQUENCE</scope>
</reference>
<dbReference type="AlphaFoldDB" id="A0A9N9RBG1"/>